<dbReference type="InterPro" id="IPR036409">
    <property type="entry name" value="Aldolase_II/adducin_N_sf"/>
</dbReference>
<comment type="catalytic activity">
    <reaction evidence="10">
        <text>3-dehydro-4-O-phospho-D-erythronate + H(+) = dihydroxyacetone phosphate + CO2</text>
        <dbReference type="Rhea" id="RHEA:52416"/>
        <dbReference type="ChEBI" id="CHEBI:15378"/>
        <dbReference type="ChEBI" id="CHEBI:16526"/>
        <dbReference type="ChEBI" id="CHEBI:57642"/>
        <dbReference type="ChEBI" id="CHEBI:136593"/>
        <dbReference type="EC" id="4.1.1.104"/>
    </reaction>
</comment>
<evidence type="ECO:0000256" key="8">
    <source>
        <dbReference type="ARBA" id="ARBA00044772"/>
    </source>
</evidence>
<dbReference type="PANTHER" id="PTHR22789:SF0">
    <property type="entry name" value="3-OXO-TETRONATE 4-PHOSPHATE DECARBOXYLASE-RELATED"/>
    <property type="match status" value="1"/>
</dbReference>
<name>A0A419A415_9RHOB</name>
<dbReference type="GO" id="GO:0016832">
    <property type="term" value="F:aldehyde-lyase activity"/>
    <property type="evidence" value="ECO:0007669"/>
    <property type="project" value="InterPro"/>
</dbReference>
<gene>
    <name evidence="13" type="ORF">D3P05_15905</name>
</gene>
<dbReference type="GO" id="GO:0046872">
    <property type="term" value="F:metal ion binding"/>
    <property type="evidence" value="ECO:0007669"/>
    <property type="project" value="UniProtKB-KW"/>
</dbReference>
<evidence type="ECO:0000313" key="13">
    <source>
        <dbReference type="EMBL" id="RJL08617.1"/>
    </source>
</evidence>
<keyword evidence="4" id="KW-0862">Zinc</keyword>
<proteinExistence type="inferred from homology"/>
<dbReference type="PANTHER" id="PTHR22789">
    <property type="entry name" value="FUCULOSE PHOSPHATE ALDOLASE"/>
    <property type="match status" value="1"/>
</dbReference>
<accession>A0A419A415</accession>
<dbReference type="AlphaFoldDB" id="A0A419A415"/>
<dbReference type="SMART" id="SM01007">
    <property type="entry name" value="Aldolase_II"/>
    <property type="match status" value="1"/>
</dbReference>
<comment type="caution">
    <text evidence="13">The sequence shown here is derived from an EMBL/GenBank/DDBJ whole genome shotgun (WGS) entry which is preliminary data.</text>
</comment>
<dbReference type="FunFam" id="3.40.225.10:FF:000008">
    <property type="entry name" value="Sugar aldolase"/>
    <property type="match status" value="1"/>
</dbReference>
<keyword evidence="14" id="KW-1185">Reference proteome</keyword>
<dbReference type="Proteomes" id="UP000283587">
    <property type="component" value="Unassembled WGS sequence"/>
</dbReference>
<evidence type="ECO:0000256" key="6">
    <source>
        <dbReference type="ARBA" id="ARBA00023277"/>
    </source>
</evidence>
<feature type="domain" description="Class II aldolase/adducin N-terminal" evidence="12">
    <location>
        <begin position="9"/>
        <end position="187"/>
    </location>
</feature>
<evidence type="ECO:0000259" key="12">
    <source>
        <dbReference type="SMART" id="SM01007"/>
    </source>
</evidence>
<evidence type="ECO:0000256" key="1">
    <source>
        <dbReference type="ARBA" id="ARBA00001947"/>
    </source>
</evidence>
<organism evidence="13 14">
    <name type="scientific">Paracoccus siganidrum</name>
    <dbReference type="NCBI Taxonomy" id="1276757"/>
    <lineage>
        <taxon>Bacteria</taxon>
        <taxon>Pseudomonadati</taxon>
        <taxon>Pseudomonadota</taxon>
        <taxon>Alphaproteobacteria</taxon>
        <taxon>Rhodobacterales</taxon>
        <taxon>Paracoccaceae</taxon>
        <taxon>Paracoccus</taxon>
    </lineage>
</organism>
<comment type="catalytic activity">
    <reaction evidence="11">
        <text>3-dehydro-4-O-phospho-L-erythronate + H(+) = dihydroxyacetone phosphate + CO2</text>
        <dbReference type="Rhea" id="RHEA:52404"/>
        <dbReference type="ChEBI" id="CHEBI:15378"/>
        <dbReference type="ChEBI" id="CHEBI:16526"/>
        <dbReference type="ChEBI" id="CHEBI:57642"/>
        <dbReference type="ChEBI" id="CHEBI:136592"/>
        <dbReference type="EC" id="4.1.1.104"/>
    </reaction>
</comment>
<protein>
    <recommendedName>
        <fullName evidence="9">3-oxo-tetronate 4-phosphate decarboxylase</fullName>
        <ecNumber evidence="8">4.1.1.104</ecNumber>
    </recommendedName>
</protein>
<dbReference type="GO" id="GO:0005829">
    <property type="term" value="C:cytosol"/>
    <property type="evidence" value="ECO:0007669"/>
    <property type="project" value="TreeGrafter"/>
</dbReference>
<dbReference type="RefSeq" id="WP_119899414.1">
    <property type="nucleotide sequence ID" value="NZ_QNRC01000046.1"/>
</dbReference>
<evidence type="ECO:0000256" key="7">
    <source>
        <dbReference type="ARBA" id="ARBA00044745"/>
    </source>
</evidence>
<comment type="function">
    <text evidence="7">Catalyzes the decarboxylation of 3-oxo-tetronate 4-phosphate to dihydroxyacetone phosphate (DHAP) and CO(2).</text>
</comment>
<dbReference type="GO" id="GO:0019323">
    <property type="term" value="P:pentose catabolic process"/>
    <property type="evidence" value="ECO:0007669"/>
    <property type="project" value="InterPro"/>
</dbReference>
<evidence type="ECO:0000256" key="11">
    <source>
        <dbReference type="ARBA" id="ARBA00048603"/>
    </source>
</evidence>
<dbReference type="NCBIfam" id="NF043034">
    <property type="entry name" value="OxoTetrPhDc"/>
    <property type="match status" value="1"/>
</dbReference>
<keyword evidence="5" id="KW-0456">Lyase</keyword>
<keyword evidence="3" id="KW-0479">Metal-binding</keyword>
<dbReference type="OrthoDB" id="5500703at2"/>
<evidence type="ECO:0000256" key="5">
    <source>
        <dbReference type="ARBA" id="ARBA00023239"/>
    </source>
</evidence>
<reference evidence="14" key="1">
    <citation type="submission" date="2018-09" db="EMBL/GenBank/DDBJ databases">
        <title>Paracoccus onubensis nov. sp. a moderate halophilic bacterium isolated from Gruta de las Maravillas (Aracena, Spain).</title>
        <authorList>
            <person name="Jurado V."/>
            <person name="Gutierrez-Patricio S."/>
            <person name="Gonzalez-Pimentel J.L."/>
            <person name="Miller A.Z."/>
            <person name="Laiz L."/>
            <person name="Saiz-Jimenez C."/>
        </authorList>
    </citation>
    <scope>NUCLEOTIDE SEQUENCE [LARGE SCALE GENOMIC DNA]</scope>
    <source>
        <strain evidence="14">DSM 26381</strain>
    </source>
</reference>
<evidence type="ECO:0000256" key="10">
    <source>
        <dbReference type="ARBA" id="ARBA00047520"/>
    </source>
</evidence>
<evidence type="ECO:0000256" key="4">
    <source>
        <dbReference type="ARBA" id="ARBA00022833"/>
    </source>
</evidence>
<dbReference type="NCBIfam" id="NF006000">
    <property type="entry name" value="PRK08130.1"/>
    <property type="match status" value="1"/>
</dbReference>
<evidence type="ECO:0000313" key="14">
    <source>
        <dbReference type="Proteomes" id="UP000283587"/>
    </source>
</evidence>
<evidence type="ECO:0000256" key="2">
    <source>
        <dbReference type="ARBA" id="ARBA00010037"/>
    </source>
</evidence>
<sequence length="212" mass="22850">MGTESRIREEIVAVATSLFERGYTHGSTGNISVPLEDGLLVTPTGASLGTLDPARLSKLDFAGRLISGDKPTKESLLHQAVYRTRRRAGAVIHLHGTHSVALSCLPVEDPDDALPKLTAYGHMQCGRVAMLPYFRPGDAELAAAVERKAKAHWSILLAHHGPVVAGTSLMTAMHAVEELEQTARLALMLHGRNPNMLTAGQIDDLDRHFPQG</sequence>
<dbReference type="EC" id="4.1.1.104" evidence="8"/>
<evidence type="ECO:0000256" key="3">
    <source>
        <dbReference type="ARBA" id="ARBA00022723"/>
    </source>
</evidence>
<dbReference type="InterPro" id="IPR050197">
    <property type="entry name" value="Aldolase_class_II_sugar_metab"/>
</dbReference>
<dbReference type="EMBL" id="QZEW01000073">
    <property type="protein sequence ID" value="RJL08617.1"/>
    <property type="molecule type" value="Genomic_DNA"/>
</dbReference>
<dbReference type="Pfam" id="PF00596">
    <property type="entry name" value="Aldolase_II"/>
    <property type="match status" value="1"/>
</dbReference>
<keyword evidence="6" id="KW-0119">Carbohydrate metabolism</keyword>
<dbReference type="InterPro" id="IPR050013">
    <property type="entry name" value="OtnC"/>
</dbReference>
<dbReference type="InterPro" id="IPR001303">
    <property type="entry name" value="Aldolase_II/adducin_N"/>
</dbReference>
<comment type="similarity">
    <text evidence="2">Belongs to the aldolase class II family. AraD/FucA subfamily.</text>
</comment>
<dbReference type="Gene3D" id="3.40.225.10">
    <property type="entry name" value="Class II aldolase/adducin N-terminal domain"/>
    <property type="match status" value="1"/>
</dbReference>
<dbReference type="SUPFAM" id="SSF53639">
    <property type="entry name" value="AraD/HMP-PK domain-like"/>
    <property type="match status" value="1"/>
</dbReference>
<evidence type="ECO:0000256" key="9">
    <source>
        <dbReference type="ARBA" id="ARBA00044803"/>
    </source>
</evidence>
<comment type="cofactor">
    <cofactor evidence="1">
        <name>Zn(2+)</name>
        <dbReference type="ChEBI" id="CHEBI:29105"/>
    </cofactor>
</comment>